<feature type="region of interest" description="Disordered" evidence="7">
    <location>
        <begin position="686"/>
        <end position="707"/>
    </location>
</feature>
<keyword evidence="5" id="KW-0255">Endonuclease</keyword>
<dbReference type="InterPro" id="IPR008766">
    <property type="entry name" value="Replication_gene_A-like"/>
</dbReference>
<keyword evidence="6" id="KW-0378">Hydrolase</keyword>
<evidence type="ECO:0000256" key="5">
    <source>
        <dbReference type="ARBA" id="ARBA00022759"/>
    </source>
</evidence>
<dbReference type="EMBL" id="JMPI01000036">
    <property type="protein sequence ID" value="KFC80572.1"/>
    <property type="molecule type" value="Genomic_DNA"/>
</dbReference>
<sequence length="768" mass="86884">MLNNERGRIAPSATPQIQGTGKSFVGAYPWNAPREAISLDPYDRTLTRDEHRQVQAVLAEINTLPHNLCTKFSNRYYWLKRHSSQLDALRFLTSTFKRRLWPRIERVNRNHRMNTDASIRFLSEQDAYSHLPGMNDKALEKFAGRIAAQLFSAYEELSDSYASEHEGDKKEVLFTDEAQSWLYGEIAGAARAFNVTPLHWKKYRKGKLTAREAFSAVFRLITDDWWVAQFKAQRTRWNEALLIAVGEVSKKRSPYASKQAIRDVHARRLANLEYLKSRELENVETGERIDLIDKVLKSISNPEIRRMELMNTIAGIERYASSKGDVGMFITITTPSKYHPTRVTGVDKTVQLNHKWNDEAFSPKDGQRYLCGIWSKMRTAFKDNDLNVYGMRVVEPHHDGTPHWHMMLFCQPDQRQQVIGIMRRYSLKEDGDERGAAKNRFECKHLNKGGAAGYIAKYIAKNIDGYALDGELDKDTGKPLKDTAAAVNAWASTWRIPQFKPIGVPTMGAYRELRKLPRGVSIASELDERVEDVRAAADGGDFDLYIAAQGGANVPRDAQTVRVARKVADELNAYDEEVQKVVGIFAPHLGSDNVHVTRTTQWRIVAKAVDVDLNLLTLKSGSAATRSPVNNCGLSVFNTSAESTPTPSEHTAVVLNLLESGEVNWSDSDVQVALREALKVQEARARTRQQNHDATNVSNHAPSARLTRQERERIPQICFELSRQGINPQRWELEALTRGAAVIYGDTKFSYPAADKWPGYNFSFDISK</sequence>
<proteinExistence type="inferred from homology"/>
<dbReference type="GO" id="GO:0006260">
    <property type="term" value="P:DNA replication"/>
    <property type="evidence" value="ECO:0007669"/>
    <property type="project" value="UniProtKB-KW"/>
</dbReference>
<evidence type="ECO:0000256" key="7">
    <source>
        <dbReference type="SAM" id="MobiDB-lite"/>
    </source>
</evidence>
<dbReference type="AlphaFoldDB" id="A0A085GA27"/>
<evidence type="ECO:0000256" key="2">
    <source>
        <dbReference type="ARBA" id="ARBA00009260"/>
    </source>
</evidence>
<dbReference type="eggNOG" id="ENOG502Z7TX">
    <property type="taxonomic scope" value="Bacteria"/>
</dbReference>
<evidence type="ECO:0000256" key="1">
    <source>
        <dbReference type="ARBA" id="ARBA00003293"/>
    </source>
</evidence>
<keyword evidence="10" id="KW-1185">Reference proteome</keyword>
<dbReference type="GO" id="GO:0004519">
    <property type="term" value="F:endonuclease activity"/>
    <property type="evidence" value="ECO:0007669"/>
    <property type="project" value="UniProtKB-KW"/>
</dbReference>
<evidence type="ECO:0000259" key="8">
    <source>
        <dbReference type="Pfam" id="PF05840"/>
    </source>
</evidence>
<reference evidence="9 10" key="1">
    <citation type="submission" date="2014-05" db="EMBL/GenBank/DDBJ databases">
        <title>ATOL: Assembling a taxonomically balanced genome-scale reconstruction of the evolutionary history of the Enterobacteriaceae.</title>
        <authorList>
            <person name="Plunkett G.III."/>
            <person name="Neeno-Eckwall E.C."/>
            <person name="Glasner J.D."/>
            <person name="Perna N.T."/>
        </authorList>
    </citation>
    <scope>NUCLEOTIDE SEQUENCE [LARGE SCALE GENOMIC DNA]</scope>
    <source>
        <strain evidence="9 10">ATCC 33320</strain>
    </source>
</reference>
<comment type="caution">
    <text evidence="9">The sequence shown here is derived from an EMBL/GenBank/DDBJ whole genome shotgun (WGS) entry which is preliminary data.</text>
</comment>
<dbReference type="OrthoDB" id="5568266at2"/>
<comment type="similarity">
    <text evidence="2">Belongs to the phage GPA family.</text>
</comment>
<comment type="function">
    <text evidence="1">Possible endonuclease which induces a single-strand cut and initiates DNA replication.</text>
</comment>
<protein>
    <submittedName>
        <fullName evidence="9">Phage replication protein</fullName>
    </submittedName>
</protein>
<evidence type="ECO:0000256" key="3">
    <source>
        <dbReference type="ARBA" id="ARBA00022705"/>
    </source>
</evidence>
<evidence type="ECO:0000256" key="4">
    <source>
        <dbReference type="ARBA" id="ARBA00022722"/>
    </source>
</evidence>
<organism evidence="9 10">
    <name type="scientific">Buttiauxella agrestis ATCC 33320</name>
    <dbReference type="NCBI Taxonomy" id="1006004"/>
    <lineage>
        <taxon>Bacteria</taxon>
        <taxon>Pseudomonadati</taxon>
        <taxon>Pseudomonadota</taxon>
        <taxon>Gammaproteobacteria</taxon>
        <taxon>Enterobacterales</taxon>
        <taxon>Enterobacteriaceae</taxon>
        <taxon>Buttiauxella</taxon>
    </lineage>
</organism>
<gene>
    <name evidence="9" type="ORF">GBAG_2683</name>
</gene>
<dbReference type="STRING" id="1006004.GBAG_2683"/>
<name>A0A085GA27_9ENTR</name>
<dbReference type="Proteomes" id="UP000028653">
    <property type="component" value="Unassembled WGS sequence"/>
</dbReference>
<evidence type="ECO:0000313" key="10">
    <source>
        <dbReference type="Proteomes" id="UP000028653"/>
    </source>
</evidence>
<keyword evidence="4" id="KW-0540">Nuclease</keyword>
<accession>A0A085GA27</accession>
<keyword evidence="3" id="KW-0235">DNA replication</keyword>
<evidence type="ECO:0000313" key="9">
    <source>
        <dbReference type="EMBL" id="KFC80572.1"/>
    </source>
</evidence>
<dbReference type="GO" id="GO:0016787">
    <property type="term" value="F:hydrolase activity"/>
    <property type="evidence" value="ECO:0007669"/>
    <property type="project" value="UniProtKB-KW"/>
</dbReference>
<feature type="compositionally biased region" description="Polar residues" evidence="7">
    <location>
        <begin position="692"/>
        <end position="701"/>
    </location>
</feature>
<dbReference type="Pfam" id="PF05840">
    <property type="entry name" value="Phage_GPA"/>
    <property type="match status" value="1"/>
</dbReference>
<evidence type="ECO:0000256" key="6">
    <source>
        <dbReference type="ARBA" id="ARBA00022801"/>
    </source>
</evidence>
<feature type="domain" description="Replication gene A protein-like" evidence="8">
    <location>
        <begin position="139"/>
        <end position="466"/>
    </location>
</feature>